<reference evidence="1" key="1">
    <citation type="submission" date="2023-04" db="EMBL/GenBank/DDBJ databases">
        <title>A chromosome-level genome assembly of the parasitoid wasp Eretmocerus hayati.</title>
        <authorList>
            <person name="Zhong Y."/>
            <person name="Liu S."/>
            <person name="Liu Y."/>
        </authorList>
    </citation>
    <scope>NUCLEOTIDE SEQUENCE</scope>
    <source>
        <strain evidence="1">ZJU_SS_LIU_2023</strain>
    </source>
</reference>
<keyword evidence="2" id="KW-1185">Reference proteome</keyword>
<name>A0ACC2PT57_9HYME</name>
<sequence>MFPLPTSYVLSETTKGILNHNPLFRAVVRALPTVFTTRELAESSVGGRRPDSLRPALSESTHLKVISILELDDGERVLVRVVNEFGDKGQPVHRIRFCRWLALEAENEEEKVAALNQMKEDDVQVSMTWPGGVNVGSAKQTLKFLTKMENLSGVFKPRVRTNNILSDSSPTTLVWEPSCEKSATPEVAAACNKLDEDRATDVIDDELLDNNSDGVGDVTRNGYTDLDFPDSLPPTEQSDLLQVDSGASSSKCSPKNVNQLSQVKPCGVNNSTEPSHDGETDCIAEVSATPIPPQPASPSGSPRRSSNQPDIEGNVFDKINPCGANTSTETNNESETDCNAEVSPTSTPSPPASPSISPHMPGNHQNIEVQMTVQTVDDGSRGEAISIDALREELKKTRAELDSTRKELDNTRKELEMLKSGLSNSIADLENEACSSFTSGIKKI</sequence>
<organism evidence="1 2">
    <name type="scientific">Eretmocerus hayati</name>
    <dbReference type="NCBI Taxonomy" id="131215"/>
    <lineage>
        <taxon>Eukaryota</taxon>
        <taxon>Metazoa</taxon>
        <taxon>Ecdysozoa</taxon>
        <taxon>Arthropoda</taxon>
        <taxon>Hexapoda</taxon>
        <taxon>Insecta</taxon>
        <taxon>Pterygota</taxon>
        <taxon>Neoptera</taxon>
        <taxon>Endopterygota</taxon>
        <taxon>Hymenoptera</taxon>
        <taxon>Apocrita</taxon>
        <taxon>Proctotrupomorpha</taxon>
        <taxon>Chalcidoidea</taxon>
        <taxon>Aphelinidae</taxon>
        <taxon>Aphelininae</taxon>
        <taxon>Eretmocerus</taxon>
    </lineage>
</organism>
<dbReference type="EMBL" id="CM056741">
    <property type="protein sequence ID" value="KAJ8686131.1"/>
    <property type="molecule type" value="Genomic_DNA"/>
</dbReference>
<proteinExistence type="predicted"/>
<dbReference type="Proteomes" id="UP001239111">
    <property type="component" value="Chromosome 1"/>
</dbReference>
<evidence type="ECO:0000313" key="2">
    <source>
        <dbReference type="Proteomes" id="UP001239111"/>
    </source>
</evidence>
<accession>A0ACC2PT57</accession>
<protein>
    <submittedName>
        <fullName evidence="1">Uncharacterized protein</fullName>
    </submittedName>
</protein>
<comment type="caution">
    <text evidence="1">The sequence shown here is derived from an EMBL/GenBank/DDBJ whole genome shotgun (WGS) entry which is preliminary data.</text>
</comment>
<gene>
    <name evidence="1" type="ORF">QAD02_021925</name>
</gene>
<evidence type="ECO:0000313" key="1">
    <source>
        <dbReference type="EMBL" id="KAJ8686131.1"/>
    </source>
</evidence>